<dbReference type="Gene3D" id="1.10.3360.10">
    <property type="entry name" value="VPA0735-like domain"/>
    <property type="match status" value="1"/>
</dbReference>
<proteinExistence type="predicted"/>
<dbReference type="Pfam" id="PF06863">
    <property type="entry name" value="DUF1254"/>
    <property type="match status" value="1"/>
</dbReference>
<dbReference type="Proteomes" id="UP000549113">
    <property type="component" value="Unassembled WGS sequence"/>
</dbReference>
<name>A0AA40VL70_9MICO</name>
<organism evidence="3 4">
    <name type="scientific">Microbacterium invictum</name>
    <dbReference type="NCBI Taxonomy" id="515415"/>
    <lineage>
        <taxon>Bacteria</taxon>
        <taxon>Bacillati</taxon>
        <taxon>Actinomycetota</taxon>
        <taxon>Actinomycetes</taxon>
        <taxon>Micrococcales</taxon>
        <taxon>Microbacteriaceae</taxon>
        <taxon>Microbacterium</taxon>
    </lineage>
</organism>
<dbReference type="InterPro" id="IPR010621">
    <property type="entry name" value="DUF1214"/>
</dbReference>
<accession>A0AA40VL70</accession>
<dbReference type="RefSeq" id="WP_206686728.1">
    <property type="nucleotide sequence ID" value="NZ_JADIJD010000002.1"/>
</dbReference>
<protein>
    <recommendedName>
        <fullName evidence="5">DUF1254 domain-containing protein</fullName>
    </recommendedName>
</protein>
<evidence type="ECO:0000259" key="2">
    <source>
        <dbReference type="Pfam" id="PF06863"/>
    </source>
</evidence>
<comment type="caution">
    <text evidence="3">The sequence shown here is derived from an EMBL/GenBank/DDBJ whole genome shotgun (WGS) entry which is preliminary data.</text>
</comment>
<dbReference type="InterPro" id="IPR037050">
    <property type="entry name" value="DUF1254_sf"/>
</dbReference>
<evidence type="ECO:0000313" key="3">
    <source>
        <dbReference type="EMBL" id="MBB4138542.1"/>
    </source>
</evidence>
<dbReference type="Gene3D" id="2.60.40.1610">
    <property type="entry name" value="Domain of unknown function DUF1254"/>
    <property type="match status" value="1"/>
</dbReference>
<dbReference type="PANTHER" id="PTHR36509">
    <property type="entry name" value="BLL3101 PROTEIN"/>
    <property type="match status" value="1"/>
</dbReference>
<feature type="domain" description="DUF1214" evidence="1">
    <location>
        <begin position="363"/>
        <end position="468"/>
    </location>
</feature>
<dbReference type="InterPro" id="IPR010679">
    <property type="entry name" value="DUF1254"/>
</dbReference>
<dbReference type="InterPro" id="IPR037049">
    <property type="entry name" value="DUF1214_C_sf"/>
</dbReference>
<sequence>MRIVAQEEVRMSNKQAVSAEVSAEALAAVSTPAKVETPLGAFEFFDGMPLPDTVTKAWDSLDLIRAVDVFLNAMPGASMVAMRNGFRSIGGDANHKLIYTDPKADSAQIVLTANTVTAYGTNFIDLSAGPVVVEVPPNSLSFVDDIWQRYVSDMGNAGEDRGAGGKYLFLPPGYDGDVPDGYYVRQSTTYSNWLVIRALGGVDDLLTTRIYALADAEHPPEMEFIDMAGASFLGVHANDRSFYAEIDTIVQEEPIGCLDPERAGQIAALGIVKGTPFSPDERMQGNLDAGAHIGGAIARSLTYKPRDRSVYYYPDGSWKSPLLGGSYDFLRDGVRLLDSRALMQYVATGITPAMAIARVGVGSQYAYTAEDSTGAWLDGGNHYTLRLPAGIPAKTFWSIDIYDPQTRSLLQTSNPWPSINSFSGEIPAEPGGDTVIHFSPERGEGEQNWLETVPGKGWFVMLRLYGPLEPWFDQTWRPGEIERIAS</sequence>
<dbReference type="Pfam" id="PF06742">
    <property type="entry name" value="DUF1214"/>
    <property type="match status" value="1"/>
</dbReference>
<keyword evidence="4" id="KW-1185">Reference proteome</keyword>
<evidence type="ECO:0008006" key="5">
    <source>
        <dbReference type="Google" id="ProtNLM"/>
    </source>
</evidence>
<evidence type="ECO:0000259" key="1">
    <source>
        <dbReference type="Pfam" id="PF06742"/>
    </source>
</evidence>
<dbReference type="Gene3D" id="2.60.120.600">
    <property type="entry name" value="Domain of unknown function DUF1214, C-terminal domain"/>
    <property type="match status" value="1"/>
</dbReference>
<dbReference type="SUPFAM" id="SSF160935">
    <property type="entry name" value="VPA0735-like"/>
    <property type="match status" value="1"/>
</dbReference>
<dbReference type="PANTHER" id="PTHR36509:SF3">
    <property type="entry name" value="SIGNAL PEPTIDE PROTEIN"/>
    <property type="match status" value="1"/>
</dbReference>
<reference evidence="3 4" key="1">
    <citation type="submission" date="2020-08" db="EMBL/GenBank/DDBJ databases">
        <title>Sequencing the genomes of 1000 actinobacteria strains.</title>
        <authorList>
            <person name="Klenk H.-P."/>
        </authorList>
    </citation>
    <scope>NUCLEOTIDE SEQUENCE [LARGE SCALE GENOMIC DNA]</scope>
    <source>
        <strain evidence="3 4">DSM 19600</strain>
    </source>
</reference>
<feature type="domain" description="DUF1254" evidence="2">
    <location>
        <begin position="101"/>
        <end position="204"/>
    </location>
</feature>
<dbReference type="AlphaFoldDB" id="A0AA40VL70"/>
<evidence type="ECO:0000313" key="4">
    <source>
        <dbReference type="Proteomes" id="UP000549113"/>
    </source>
</evidence>
<dbReference type="EMBL" id="JACIFH010000001">
    <property type="protein sequence ID" value="MBB4138542.1"/>
    <property type="molecule type" value="Genomic_DNA"/>
</dbReference>
<gene>
    <name evidence="3" type="ORF">BKA10_000336</name>
</gene>